<name>A0A0E9RGF4_ANGAN</name>
<evidence type="ECO:0000313" key="1">
    <source>
        <dbReference type="EMBL" id="JAH27867.1"/>
    </source>
</evidence>
<sequence>MANLSCFCKIPSSMNGLYVKECKLCMLLWIRPSAKWLKPLLCQARLPYIAKPKQPNRTNQAVCLVFCGLQSGNKGMGAVFLVTL</sequence>
<protein>
    <submittedName>
        <fullName evidence="1">Uncharacterized protein</fullName>
    </submittedName>
</protein>
<dbReference type="EMBL" id="GBXM01080710">
    <property type="protein sequence ID" value="JAH27867.1"/>
    <property type="molecule type" value="Transcribed_RNA"/>
</dbReference>
<reference evidence="1" key="2">
    <citation type="journal article" date="2015" name="Fish Shellfish Immunol.">
        <title>Early steps in the European eel (Anguilla anguilla)-Vibrio vulnificus interaction in the gills: Role of the RtxA13 toxin.</title>
        <authorList>
            <person name="Callol A."/>
            <person name="Pajuelo D."/>
            <person name="Ebbesson L."/>
            <person name="Teles M."/>
            <person name="MacKenzie S."/>
            <person name="Amaro C."/>
        </authorList>
    </citation>
    <scope>NUCLEOTIDE SEQUENCE</scope>
</reference>
<reference evidence="1" key="1">
    <citation type="submission" date="2014-11" db="EMBL/GenBank/DDBJ databases">
        <authorList>
            <person name="Amaro Gonzalez C."/>
        </authorList>
    </citation>
    <scope>NUCLEOTIDE SEQUENCE</scope>
</reference>
<dbReference type="AlphaFoldDB" id="A0A0E9RGF4"/>
<accession>A0A0E9RGF4</accession>
<organism evidence="1">
    <name type="scientific">Anguilla anguilla</name>
    <name type="common">European freshwater eel</name>
    <name type="synonym">Muraena anguilla</name>
    <dbReference type="NCBI Taxonomy" id="7936"/>
    <lineage>
        <taxon>Eukaryota</taxon>
        <taxon>Metazoa</taxon>
        <taxon>Chordata</taxon>
        <taxon>Craniata</taxon>
        <taxon>Vertebrata</taxon>
        <taxon>Euteleostomi</taxon>
        <taxon>Actinopterygii</taxon>
        <taxon>Neopterygii</taxon>
        <taxon>Teleostei</taxon>
        <taxon>Anguilliformes</taxon>
        <taxon>Anguillidae</taxon>
        <taxon>Anguilla</taxon>
    </lineage>
</organism>
<proteinExistence type="predicted"/>